<evidence type="ECO:0000256" key="2">
    <source>
        <dbReference type="SAM" id="MobiDB-lite"/>
    </source>
</evidence>
<feature type="region of interest" description="Disordered" evidence="2">
    <location>
        <begin position="213"/>
        <end position="258"/>
    </location>
</feature>
<organism evidence="4 5">
    <name type="scientific">Turnera subulata</name>
    <dbReference type="NCBI Taxonomy" id="218843"/>
    <lineage>
        <taxon>Eukaryota</taxon>
        <taxon>Viridiplantae</taxon>
        <taxon>Streptophyta</taxon>
        <taxon>Embryophyta</taxon>
        <taxon>Tracheophyta</taxon>
        <taxon>Spermatophyta</taxon>
        <taxon>Magnoliopsida</taxon>
        <taxon>eudicotyledons</taxon>
        <taxon>Gunneridae</taxon>
        <taxon>Pentapetalae</taxon>
        <taxon>rosids</taxon>
        <taxon>fabids</taxon>
        <taxon>Malpighiales</taxon>
        <taxon>Passifloraceae</taxon>
        <taxon>Turnera</taxon>
    </lineage>
</organism>
<feature type="domain" description="RRM" evidence="3">
    <location>
        <begin position="133"/>
        <end position="210"/>
    </location>
</feature>
<feature type="region of interest" description="Disordered" evidence="2">
    <location>
        <begin position="614"/>
        <end position="659"/>
    </location>
</feature>
<feature type="region of interest" description="Disordered" evidence="2">
    <location>
        <begin position="550"/>
        <end position="596"/>
    </location>
</feature>
<proteinExistence type="predicted"/>
<gene>
    <name evidence="4" type="ORF">Tsubulata_039503</name>
</gene>
<dbReference type="GO" id="GO:0003723">
    <property type="term" value="F:RNA binding"/>
    <property type="evidence" value="ECO:0007669"/>
    <property type="project" value="UniProtKB-UniRule"/>
</dbReference>
<dbReference type="Gene3D" id="3.30.70.330">
    <property type="match status" value="1"/>
</dbReference>
<dbReference type="OrthoDB" id="861279at2759"/>
<protein>
    <recommendedName>
        <fullName evidence="3">RRM domain-containing protein</fullName>
    </recommendedName>
</protein>
<dbReference type="SUPFAM" id="SSF54928">
    <property type="entry name" value="RNA-binding domain, RBD"/>
    <property type="match status" value="1"/>
</dbReference>
<feature type="compositionally biased region" description="Polar residues" evidence="2">
    <location>
        <begin position="37"/>
        <end position="49"/>
    </location>
</feature>
<keyword evidence="5" id="KW-1185">Reference proteome</keyword>
<accession>A0A9Q0GDS6</accession>
<feature type="compositionally biased region" description="Pro residues" evidence="2">
    <location>
        <begin position="75"/>
        <end position="88"/>
    </location>
</feature>
<sequence length="788" mass="86648">MAKFAVATHNQQNKTALEFKKVYDAGRPPKTLPPPTTFSRTPLTSSIDQPINIPPYNPSTSPGLPEIHHHRQPNYLPPLLPLPNPKPPSAKHQSLTPSNHPHLTQFGPIPKQQSFSRWNRKKVQNIIDNQKVTSLYIDNLPLQWSAVELHFIPSKYGEVVDVYIPSKRAKNGKRFGFVRFKACHDTQRLISSINLIKVGGGTLQAVLARKCLPTSKSPPTSQKPPSRPSATPLPPLAPKSFADTVKNPKPMPPKLPLLNPNQASLSFSPLESESEWLARSALGVISEPLDSSILSRLFHHHGHQVSISEYGGDSVLISFSSPSTMNSFFESNSNWVTNVFDLLRPWIPSDKPSNRKAWIRVKGIPLQAWSEVFFRSLVSRFGSLISVAPITKKKPSLDSAYLQVITTVPDTLTWNFTALIDGITYHIYADEILYPPYVPNFLSSVLPYQTPLPAPHTPVLNPTLPSSTHSPTHLETAMHAHGSQNSDPFQLMPIIMNPTHPMSRQTCHDNPMPQSRFTIRLTKKFPSYSPPNSILGAAPLEDNSPCISTPCVSSTGSTPSNSPSPVCSSTGPSSTYPDVSFNNSDPITPTPKIYGPTIHRADSLPNLYLALPHTFQKPASPPHSQPTPSLPSSSTQITLSPLSDSNPPDMNQPPSHLHLPLSLYPQDLPCLSSPPPTFLTLEKNINTKLITTCKHKFRKETPFRSSPSPSHTPSSVRNVQPIPVAELPAIRLDEPQPASPCGLEADLTIEVGNTLGWDCSNNLEDIPAVTHALVENEDLDWEKSHANL</sequence>
<dbReference type="InterPro" id="IPR035979">
    <property type="entry name" value="RBD_domain_sf"/>
</dbReference>
<feature type="compositionally biased region" description="Polar residues" evidence="2">
    <location>
        <begin position="566"/>
        <end position="587"/>
    </location>
</feature>
<feature type="compositionally biased region" description="Low complexity" evidence="2">
    <location>
        <begin position="553"/>
        <end position="565"/>
    </location>
</feature>
<feature type="compositionally biased region" description="Low complexity" evidence="2">
    <location>
        <begin position="630"/>
        <end position="643"/>
    </location>
</feature>
<dbReference type="PANTHER" id="PTHR34427">
    <property type="entry name" value="DUF4283 DOMAIN PROTEIN"/>
    <property type="match status" value="1"/>
</dbReference>
<feature type="compositionally biased region" description="Pro residues" evidence="2">
    <location>
        <begin position="221"/>
        <end position="237"/>
    </location>
</feature>
<name>A0A9Q0GDS6_9ROSI</name>
<dbReference type="Pfam" id="PF00076">
    <property type="entry name" value="RRM_1"/>
    <property type="match status" value="1"/>
</dbReference>
<evidence type="ECO:0000313" key="4">
    <source>
        <dbReference type="EMBL" id="KAJ4847901.1"/>
    </source>
</evidence>
<dbReference type="EMBL" id="JAKUCV010001060">
    <property type="protein sequence ID" value="KAJ4847901.1"/>
    <property type="molecule type" value="Genomic_DNA"/>
</dbReference>
<evidence type="ECO:0000256" key="1">
    <source>
        <dbReference type="PROSITE-ProRule" id="PRU00176"/>
    </source>
</evidence>
<dbReference type="PROSITE" id="PS50102">
    <property type="entry name" value="RRM"/>
    <property type="match status" value="1"/>
</dbReference>
<reference evidence="4" key="2">
    <citation type="journal article" date="2023" name="Plants (Basel)">
        <title>Annotation of the Turnera subulata (Passifloraceae) Draft Genome Reveals the S-Locus Evolved after the Divergence of Turneroideae from Passifloroideae in a Stepwise Manner.</title>
        <authorList>
            <person name="Henning P.M."/>
            <person name="Roalson E.H."/>
            <person name="Mir W."/>
            <person name="McCubbin A.G."/>
            <person name="Shore J.S."/>
        </authorList>
    </citation>
    <scope>NUCLEOTIDE SEQUENCE</scope>
    <source>
        <strain evidence="4">F60SS</strain>
    </source>
</reference>
<evidence type="ECO:0000313" key="5">
    <source>
        <dbReference type="Proteomes" id="UP001141552"/>
    </source>
</evidence>
<dbReference type="InterPro" id="IPR000504">
    <property type="entry name" value="RRM_dom"/>
</dbReference>
<dbReference type="CDD" id="cd00590">
    <property type="entry name" value="RRM_SF"/>
    <property type="match status" value="1"/>
</dbReference>
<dbReference type="AlphaFoldDB" id="A0A9Q0GDS6"/>
<reference evidence="4" key="1">
    <citation type="submission" date="2022-02" db="EMBL/GenBank/DDBJ databases">
        <authorList>
            <person name="Henning P.M."/>
            <person name="McCubbin A.G."/>
            <person name="Shore J.S."/>
        </authorList>
    </citation>
    <scope>NUCLEOTIDE SEQUENCE</scope>
    <source>
        <strain evidence="4">F60SS</strain>
        <tissue evidence="4">Leaves</tissue>
    </source>
</reference>
<keyword evidence="1" id="KW-0694">RNA-binding</keyword>
<evidence type="ECO:0000259" key="3">
    <source>
        <dbReference type="PROSITE" id="PS50102"/>
    </source>
</evidence>
<dbReference type="InterPro" id="IPR012677">
    <property type="entry name" value="Nucleotide-bd_a/b_plait_sf"/>
</dbReference>
<feature type="region of interest" description="Disordered" evidence="2">
    <location>
        <begin position="25"/>
        <end position="50"/>
    </location>
</feature>
<dbReference type="Proteomes" id="UP001141552">
    <property type="component" value="Unassembled WGS sequence"/>
</dbReference>
<feature type="region of interest" description="Disordered" evidence="2">
    <location>
        <begin position="67"/>
        <end position="97"/>
    </location>
</feature>
<comment type="caution">
    <text evidence="4">The sequence shown here is derived from an EMBL/GenBank/DDBJ whole genome shotgun (WGS) entry which is preliminary data.</text>
</comment>
<dbReference type="SMART" id="SM00360">
    <property type="entry name" value="RRM"/>
    <property type="match status" value="1"/>
</dbReference>
<feature type="compositionally biased region" description="Pro residues" evidence="2">
    <location>
        <begin position="619"/>
        <end position="629"/>
    </location>
</feature>
<dbReference type="PANTHER" id="PTHR34427:SF5">
    <property type="entry name" value="DUF4283 DOMAIN-CONTAINING PROTEIN"/>
    <property type="match status" value="1"/>
</dbReference>